<keyword evidence="5" id="KW-1185">Reference proteome</keyword>
<evidence type="ECO:0000313" key="4">
    <source>
        <dbReference type="EMBL" id="KUR71862.1"/>
    </source>
</evidence>
<dbReference type="GO" id="GO:0120010">
    <property type="term" value="P:intermembrane phospholipid transfer"/>
    <property type="evidence" value="ECO:0007669"/>
    <property type="project" value="TreeGrafter"/>
</dbReference>
<evidence type="ECO:0000313" key="5">
    <source>
        <dbReference type="Proteomes" id="UP000058012"/>
    </source>
</evidence>
<accession>A0A117UVZ8</accession>
<protein>
    <submittedName>
        <fullName evidence="4">VacJ family lipoprotein</fullName>
    </submittedName>
</protein>
<dbReference type="EMBL" id="LLZS01000006">
    <property type="protein sequence ID" value="KUR71862.1"/>
    <property type="molecule type" value="Genomic_DNA"/>
</dbReference>
<keyword evidence="2" id="KW-0732">Signal</keyword>
<reference evidence="4 5" key="1">
    <citation type="submission" date="2015-10" db="EMBL/GenBank/DDBJ databases">
        <title>Draft genome sequence of Novosphingobium fuchskuhlense DSM 25065 isolated from a surface water sample of the southwest basin of Lake Grosse Fuchskuhle.</title>
        <authorList>
            <person name="Ruckert C."/>
            <person name="Winkler A."/>
            <person name="Glaeser J."/>
            <person name="Grossart H.-P."/>
            <person name="Kalinowski J."/>
            <person name="Glaeser S."/>
        </authorList>
    </citation>
    <scope>NUCLEOTIDE SEQUENCE [LARGE SCALE GENOMIC DNA]</scope>
    <source>
        <strain evidence="4 5">FNE08-7</strain>
    </source>
</reference>
<comment type="similarity">
    <text evidence="1">Belongs to the MlaA family.</text>
</comment>
<comment type="caution">
    <text evidence="4">The sequence shown here is derived from an EMBL/GenBank/DDBJ whole genome shotgun (WGS) entry which is preliminary data.</text>
</comment>
<feature type="region of interest" description="Disordered" evidence="3">
    <location>
        <begin position="226"/>
        <end position="279"/>
    </location>
</feature>
<keyword evidence="4" id="KW-0449">Lipoprotein</keyword>
<feature type="compositionally biased region" description="Low complexity" evidence="3">
    <location>
        <begin position="231"/>
        <end position="249"/>
    </location>
</feature>
<dbReference type="PANTHER" id="PTHR30035:SF3">
    <property type="entry name" value="INTERMEMBRANE PHOSPHOLIPID TRANSPORT SYSTEM LIPOPROTEIN MLAA"/>
    <property type="match status" value="1"/>
</dbReference>
<dbReference type="GO" id="GO:0016020">
    <property type="term" value="C:membrane"/>
    <property type="evidence" value="ECO:0007669"/>
    <property type="project" value="InterPro"/>
</dbReference>
<dbReference type="Proteomes" id="UP000058012">
    <property type="component" value="Unassembled WGS sequence"/>
</dbReference>
<proteinExistence type="inferred from homology"/>
<evidence type="ECO:0000256" key="3">
    <source>
        <dbReference type="SAM" id="MobiDB-lite"/>
    </source>
</evidence>
<feature type="compositionally biased region" description="Pro residues" evidence="3">
    <location>
        <begin position="250"/>
        <end position="267"/>
    </location>
</feature>
<dbReference type="Pfam" id="PF04333">
    <property type="entry name" value="MlaA"/>
    <property type="match status" value="1"/>
</dbReference>
<evidence type="ECO:0000256" key="1">
    <source>
        <dbReference type="ARBA" id="ARBA00010634"/>
    </source>
</evidence>
<organism evidence="4 5">
    <name type="scientific">Novosphingobium fuchskuhlense</name>
    <dbReference type="NCBI Taxonomy" id="1117702"/>
    <lineage>
        <taxon>Bacteria</taxon>
        <taxon>Pseudomonadati</taxon>
        <taxon>Pseudomonadota</taxon>
        <taxon>Alphaproteobacteria</taxon>
        <taxon>Sphingomonadales</taxon>
        <taxon>Sphingomonadaceae</taxon>
        <taxon>Novosphingobium</taxon>
    </lineage>
</organism>
<dbReference type="PRINTS" id="PR01805">
    <property type="entry name" value="VACJLIPOPROT"/>
</dbReference>
<evidence type="ECO:0000256" key="2">
    <source>
        <dbReference type="ARBA" id="ARBA00022729"/>
    </source>
</evidence>
<dbReference type="PANTHER" id="PTHR30035">
    <property type="entry name" value="LIPOPROTEIN VACJ-RELATED"/>
    <property type="match status" value="1"/>
</dbReference>
<gene>
    <name evidence="4" type="ORF">AQZ52_08065</name>
</gene>
<dbReference type="AlphaFoldDB" id="A0A117UVZ8"/>
<name>A0A117UVZ8_9SPHN</name>
<dbReference type="InterPro" id="IPR007428">
    <property type="entry name" value="MlaA"/>
</dbReference>
<dbReference type="STRING" id="1117702.AQZ52_08065"/>
<sequence>MQTVDDKLVGPVASGYQKAVPRPLRMALRNFIRNVREPVVAIAYVLEFKPGKAAETVARFGINSTIGLGGTIDVARSKPFNLPYRQNGLANVLGYYGVGPGPYLFLPLVGPTTVRDLFGLIADRLVLPLGVGTPFNKPWYAIPIYTIDALDYRNEADEDFKRLRNAADPYSTYRRVYLQSRIDQIEALHGRGPLAKGQTRYGPFARPIGAAAAPVSAAEKRVIEADDKAADAAAAAEPVQPAAPAAEPAPVAPPPAPAAQPPAPPAPVFKSEPVVQPTP</sequence>